<protein>
    <submittedName>
        <fullName evidence="1">Uncharacterized protein</fullName>
    </submittedName>
</protein>
<dbReference type="Proteomes" id="UP000823641">
    <property type="component" value="Unassembled WGS sequence"/>
</dbReference>
<dbReference type="AlphaFoldDB" id="A0A9D9HTU7"/>
<accession>A0A9D9HTU7</accession>
<sequence>MNVVLIPEEVWMNSQLSIARHYGRITLNGNTYVICNKNGVTIFELSDPDSKYYVGDNNKAIEAGEPADLVLESWMPVYKKVGRDKLIELACNRVSLEEAKELVGLRKKKKK</sequence>
<dbReference type="EMBL" id="JADIMG010000072">
    <property type="protein sequence ID" value="MBO8460169.1"/>
    <property type="molecule type" value="Genomic_DNA"/>
</dbReference>
<gene>
    <name evidence="1" type="ORF">IAA73_07555</name>
</gene>
<name>A0A9D9HTU7_9BACT</name>
<reference evidence="1" key="2">
    <citation type="journal article" date="2021" name="PeerJ">
        <title>Extensive microbial diversity within the chicken gut microbiome revealed by metagenomics and culture.</title>
        <authorList>
            <person name="Gilroy R."/>
            <person name="Ravi A."/>
            <person name="Getino M."/>
            <person name="Pursley I."/>
            <person name="Horton D.L."/>
            <person name="Alikhan N.F."/>
            <person name="Baker D."/>
            <person name="Gharbi K."/>
            <person name="Hall N."/>
            <person name="Watson M."/>
            <person name="Adriaenssens E.M."/>
            <person name="Foster-Nyarko E."/>
            <person name="Jarju S."/>
            <person name="Secka A."/>
            <person name="Antonio M."/>
            <person name="Oren A."/>
            <person name="Chaudhuri R.R."/>
            <person name="La Ragione R."/>
            <person name="Hildebrand F."/>
            <person name="Pallen M.J."/>
        </authorList>
    </citation>
    <scope>NUCLEOTIDE SEQUENCE</scope>
    <source>
        <strain evidence="1">G3-3990</strain>
    </source>
</reference>
<proteinExistence type="predicted"/>
<organism evidence="1 2">
    <name type="scientific">Candidatus Gallipaludibacter merdavium</name>
    <dbReference type="NCBI Taxonomy" id="2840839"/>
    <lineage>
        <taxon>Bacteria</taxon>
        <taxon>Pseudomonadati</taxon>
        <taxon>Bacteroidota</taxon>
        <taxon>Bacteroidia</taxon>
        <taxon>Bacteroidales</taxon>
        <taxon>Candidatus Gallipaludibacter</taxon>
    </lineage>
</organism>
<comment type="caution">
    <text evidence="1">The sequence shown here is derived from an EMBL/GenBank/DDBJ whole genome shotgun (WGS) entry which is preliminary data.</text>
</comment>
<evidence type="ECO:0000313" key="2">
    <source>
        <dbReference type="Proteomes" id="UP000823641"/>
    </source>
</evidence>
<evidence type="ECO:0000313" key="1">
    <source>
        <dbReference type="EMBL" id="MBO8460169.1"/>
    </source>
</evidence>
<reference evidence="1" key="1">
    <citation type="submission" date="2020-10" db="EMBL/GenBank/DDBJ databases">
        <authorList>
            <person name="Gilroy R."/>
        </authorList>
    </citation>
    <scope>NUCLEOTIDE SEQUENCE</scope>
    <source>
        <strain evidence="1">G3-3990</strain>
    </source>
</reference>